<feature type="chain" id="PRO_5044847732" evidence="2">
    <location>
        <begin position="20"/>
        <end position="486"/>
    </location>
</feature>
<proteinExistence type="predicted"/>
<evidence type="ECO:0000313" key="4">
    <source>
        <dbReference type="Proteomes" id="UP001530377"/>
    </source>
</evidence>
<name>A0ABD3RRT4_9STRA</name>
<sequence length="486" mass="50305">MGRAYTVVVCGGLLWVALAVVAPAAAAAAVESMASINDVVALAPFDRSTTIDDGDDDDDDDDSDDYECDYYDEEEDDSSDHHRDRDPFVVASPPSVAAVCRDGIAMVSFHYDVDRPEGDEIDNEEEGKEVGCGDADGGDAATTVTISSIAAAVCDDGGGSSEAASLSTATAAVAMDIARRFRDLPSSTRGPLRIESIHDDPIRHSRVPPMSLLTAGWRTDGMALSDAARALVSDEVRLFCPPSSMSSSSSSPSSSSAMAMGKRIALGLSYYLTRCASSAAGGGGVRSLSCVGLLACGGGGGGGGGVVGGEGGTLHLIDALGAYRVRAHAIGSGMDALNRRMAYVDFGSMDCECGLRAILRIVAEVEEGGGVGGRGVGGGSRGGGDEDDNKNDESAMMGGGLTVAVNPGDDEDGYEQRQLLRIRERRPTSGTVDPSRQKRKLSMALTRQDVVVELAVLRTGEGRMRRVRLSSLFRPPSLTGGSRSGG</sequence>
<accession>A0ABD3RRT4</accession>
<feature type="region of interest" description="Disordered" evidence="1">
    <location>
        <begin position="47"/>
        <end position="88"/>
    </location>
</feature>
<protein>
    <submittedName>
        <fullName evidence="3">Uncharacterized protein</fullName>
    </submittedName>
</protein>
<feature type="region of interest" description="Disordered" evidence="1">
    <location>
        <begin position="372"/>
        <end position="412"/>
    </location>
</feature>
<reference evidence="3 4" key="1">
    <citation type="submission" date="2024-10" db="EMBL/GenBank/DDBJ databases">
        <title>Updated reference genomes for cyclostephanoid diatoms.</title>
        <authorList>
            <person name="Roberts W.R."/>
            <person name="Alverson A.J."/>
        </authorList>
    </citation>
    <scope>NUCLEOTIDE SEQUENCE [LARGE SCALE GENOMIC DNA]</scope>
    <source>
        <strain evidence="3 4">AJA228-03</strain>
    </source>
</reference>
<evidence type="ECO:0000313" key="3">
    <source>
        <dbReference type="EMBL" id="KAL3815659.1"/>
    </source>
</evidence>
<dbReference type="Proteomes" id="UP001530377">
    <property type="component" value="Unassembled WGS sequence"/>
</dbReference>
<keyword evidence="2" id="KW-0732">Signal</keyword>
<comment type="caution">
    <text evidence="3">The sequence shown here is derived from an EMBL/GenBank/DDBJ whole genome shotgun (WGS) entry which is preliminary data.</text>
</comment>
<dbReference type="EMBL" id="JALLPB020000188">
    <property type="protein sequence ID" value="KAL3815659.1"/>
    <property type="molecule type" value="Genomic_DNA"/>
</dbReference>
<organism evidence="3 4">
    <name type="scientific">Cyclostephanos tholiformis</name>
    <dbReference type="NCBI Taxonomy" id="382380"/>
    <lineage>
        <taxon>Eukaryota</taxon>
        <taxon>Sar</taxon>
        <taxon>Stramenopiles</taxon>
        <taxon>Ochrophyta</taxon>
        <taxon>Bacillariophyta</taxon>
        <taxon>Coscinodiscophyceae</taxon>
        <taxon>Thalassiosirophycidae</taxon>
        <taxon>Stephanodiscales</taxon>
        <taxon>Stephanodiscaceae</taxon>
        <taxon>Cyclostephanos</taxon>
    </lineage>
</organism>
<evidence type="ECO:0000256" key="1">
    <source>
        <dbReference type="SAM" id="MobiDB-lite"/>
    </source>
</evidence>
<feature type="compositionally biased region" description="Acidic residues" evidence="1">
    <location>
        <begin position="52"/>
        <end position="78"/>
    </location>
</feature>
<dbReference type="AlphaFoldDB" id="A0ABD3RRT4"/>
<feature type="compositionally biased region" description="Gly residues" evidence="1">
    <location>
        <begin position="372"/>
        <end position="382"/>
    </location>
</feature>
<keyword evidence="4" id="KW-1185">Reference proteome</keyword>
<feature type="signal peptide" evidence="2">
    <location>
        <begin position="1"/>
        <end position="19"/>
    </location>
</feature>
<gene>
    <name evidence="3" type="ORF">ACHAXA_006934</name>
</gene>
<evidence type="ECO:0000256" key="2">
    <source>
        <dbReference type="SAM" id="SignalP"/>
    </source>
</evidence>
<feature type="region of interest" description="Disordered" evidence="1">
    <location>
        <begin position="115"/>
        <end position="136"/>
    </location>
</feature>